<evidence type="ECO:0000256" key="10">
    <source>
        <dbReference type="ARBA" id="ARBA00022777"/>
    </source>
</evidence>
<evidence type="ECO:0000313" key="17">
    <source>
        <dbReference type="EMBL" id="SFE34832.1"/>
    </source>
</evidence>
<dbReference type="PANTHER" id="PTHR34265">
    <property type="entry name" value="TYPE III PANTOTHENATE KINASE"/>
    <property type="match status" value="1"/>
</dbReference>
<evidence type="ECO:0000256" key="2">
    <source>
        <dbReference type="ARBA" id="ARBA00001958"/>
    </source>
</evidence>
<comment type="pathway">
    <text evidence="4 16">Cofactor biosynthesis; coenzyme A biosynthesis; CoA from (R)-pantothenate: step 1/5.</text>
</comment>
<organism evidence="17 18">
    <name type="scientific">Pseudomonas straminea</name>
    <dbReference type="NCBI Taxonomy" id="47882"/>
    <lineage>
        <taxon>Bacteria</taxon>
        <taxon>Pseudomonadati</taxon>
        <taxon>Pseudomonadota</taxon>
        <taxon>Gammaproteobacteria</taxon>
        <taxon>Pseudomonadales</taxon>
        <taxon>Pseudomonadaceae</taxon>
        <taxon>Phytopseudomonas</taxon>
    </lineage>
</organism>
<keyword evidence="7 16" id="KW-0963">Cytoplasm</keyword>
<keyword evidence="9 16" id="KW-0547">Nucleotide-binding</keyword>
<keyword evidence="18" id="KW-1185">Reference proteome</keyword>
<dbReference type="InterPro" id="IPR004619">
    <property type="entry name" value="Type_III_PanK"/>
</dbReference>
<comment type="subcellular location">
    <subcellularLocation>
        <location evidence="3 16">Cytoplasm</location>
    </subcellularLocation>
</comment>
<dbReference type="EMBL" id="FOMO01000020">
    <property type="protein sequence ID" value="SFE34832.1"/>
    <property type="molecule type" value="Genomic_DNA"/>
</dbReference>
<keyword evidence="8 16" id="KW-0808">Transferase</keyword>
<dbReference type="Pfam" id="PF03309">
    <property type="entry name" value="Pan_kinase"/>
    <property type="match status" value="1"/>
</dbReference>
<evidence type="ECO:0000256" key="5">
    <source>
        <dbReference type="ARBA" id="ARBA00011738"/>
    </source>
</evidence>
<accession>A0A1I1ZTB6</accession>
<comment type="subunit">
    <text evidence="5 16">Homodimer.</text>
</comment>
<dbReference type="GO" id="GO:0004594">
    <property type="term" value="F:pantothenate kinase activity"/>
    <property type="evidence" value="ECO:0007669"/>
    <property type="project" value="UniProtKB-UniRule"/>
</dbReference>
<protein>
    <recommendedName>
        <fullName evidence="15 16">Type III pantothenate kinase</fullName>
        <ecNumber evidence="6 16">2.7.1.33</ecNumber>
    </recommendedName>
    <alternativeName>
        <fullName evidence="16">PanK-III</fullName>
    </alternativeName>
    <alternativeName>
        <fullName evidence="16">Pantothenic acid kinase</fullName>
    </alternativeName>
</protein>
<proteinExistence type="inferred from homology"/>
<reference evidence="18" key="1">
    <citation type="submission" date="2016-10" db="EMBL/GenBank/DDBJ databases">
        <authorList>
            <person name="Varghese N."/>
            <person name="Submissions S."/>
        </authorList>
    </citation>
    <scope>NUCLEOTIDE SEQUENCE [LARGE SCALE GENOMIC DNA]</scope>
    <source>
        <strain evidence="18">JCM 2783</strain>
    </source>
</reference>
<feature type="binding site" evidence="16">
    <location>
        <position position="123"/>
    </location>
    <ligand>
        <name>K(+)</name>
        <dbReference type="ChEBI" id="CHEBI:29103"/>
    </ligand>
</feature>
<sequence length="253" mass="26988">MILELDCGNSFIKWRVLPRAGTGAAVASGVADNVDELIAALADRFSRQLSACRLVSVRADDETRLLCTTLSERFAIECQVARPAQELAGVQNGYEDYQRLGLDRWLAAVGAYSLEQGACLILDLGTAITSDFVSADGAHLGGFICPGMPLMRNQLLTHTRRIRYDSAAAEQAGDSLVPGRSTAEAVERGCRLMLRGFVATQLEQVRQQCGADVAVFLTGGDAAMAAEWVPAARVVPDLVFIGLAIACPVTGEK</sequence>
<keyword evidence="10 16" id="KW-0418">Kinase</keyword>
<dbReference type="GO" id="GO:0005737">
    <property type="term" value="C:cytoplasm"/>
    <property type="evidence" value="ECO:0007669"/>
    <property type="project" value="UniProtKB-SubCell"/>
</dbReference>
<keyword evidence="12 16" id="KW-0630">Potassium</keyword>
<evidence type="ECO:0000256" key="9">
    <source>
        <dbReference type="ARBA" id="ARBA00022741"/>
    </source>
</evidence>
<keyword evidence="11 16" id="KW-0067">ATP-binding</keyword>
<dbReference type="Proteomes" id="UP000243950">
    <property type="component" value="Unassembled WGS sequence"/>
</dbReference>
<dbReference type="NCBIfam" id="NF009859">
    <property type="entry name" value="PRK13322.1-4"/>
    <property type="match status" value="1"/>
</dbReference>
<dbReference type="GO" id="GO:0005524">
    <property type="term" value="F:ATP binding"/>
    <property type="evidence" value="ECO:0007669"/>
    <property type="project" value="UniProtKB-UniRule"/>
</dbReference>
<dbReference type="NCBIfam" id="TIGR00671">
    <property type="entry name" value="baf"/>
    <property type="match status" value="1"/>
</dbReference>
<comment type="function">
    <text evidence="16">Catalyzes the phosphorylation of pantothenate (Pan), the first step in CoA biosynthesis.</text>
</comment>
<evidence type="ECO:0000256" key="4">
    <source>
        <dbReference type="ARBA" id="ARBA00005225"/>
    </source>
</evidence>
<feature type="binding site" evidence="16">
    <location>
        <begin position="6"/>
        <end position="13"/>
    </location>
    <ligand>
        <name>ATP</name>
        <dbReference type="ChEBI" id="CHEBI:30616"/>
    </ligand>
</feature>
<feature type="binding site" evidence="16">
    <location>
        <position position="94"/>
    </location>
    <ligand>
        <name>substrate</name>
    </ligand>
</feature>
<dbReference type="AlphaFoldDB" id="A0A1I1ZTB6"/>
<comment type="similarity">
    <text evidence="14 16">Belongs to the type III pantothenate kinase family.</text>
</comment>
<comment type="cofactor">
    <cofactor evidence="2">
        <name>K(+)</name>
        <dbReference type="ChEBI" id="CHEBI:29103"/>
    </cofactor>
</comment>
<dbReference type="GO" id="GO:0046872">
    <property type="term" value="F:metal ion binding"/>
    <property type="evidence" value="ECO:0007669"/>
    <property type="project" value="UniProtKB-KW"/>
</dbReference>
<dbReference type="PANTHER" id="PTHR34265:SF1">
    <property type="entry name" value="TYPE III PANTOTHENATE KINASE"/>
    <property type="match status" value="1"/>
</dbReference>
<dbReference type="EC" id="2.7.1.33" evidence="6 16"/>
<evidence type="ECO:0000256" key="15">
    <source>
        <dbReference type="ARBA" id="ARBA00040883"/>
    </source>
</evidence>
<evidence type="ECO:0000256" key="12">
    <source>
        <dbReference type="ARBA" id="ARBA00022958"/>
    </source>
</evidence>
<evidence type="ECO:0000256" key="13">
    <source>
        <dbReference type="ARBA" id="ARBA00022993"/>
    </source>
</evidence>
<evidence type="ECO:0000256" key="14">
    <source>
        <dbReference type="ARBA" id="ARBA00038036"/>
    </source>
</evidence>
<feature type="active site" description="Proton acceptor" evidence="16">
    <location>
        <position position="103"/>
    </location>
</feature>
<feature type="binding site" evidence="16">
    <location>
        <position position="126"/>
    </location>
    <ligand>
        <name>ATP</name>
        <dbReference type="ChEBI" id="CHEBI:30616"/>
    </ligand>
</feature>
<evidence type="ECO:0000256" key="7">
    <source>
        <dbReference type="ARBA" id="ARBA00022490"/>
    </source>
</evidence>
<evidence type="ECO:0000256" key="16">
    <source>
        <dbReference type="HAMAP-Rule" id="MF_01274"/>
    </source>
</evidence>
<dbReference type="HAMAP" id="MF_01274">
    <property type="entry name" value="Pantothen_kinase_3"/>
    <property type="match status" value="1"/>
</dbReference>
<gene>
    <name evidence="16" type="primary">coaX</name>
    <name evidence="17" type="ORF">SAMN05216372_1202</name>
</gene>
<feature type="binding site" evidence="16">
    <location>
        <position position="182"/>
    </location>
    <ligand>
        <name>substrate</name>
    </ligand>
</feature>
<dbReference type="CDD" id="cd24015">
    <property type="entry name" value="ASKHA_NBD_PanK-III"/>
    <property type="match status" value="1"/>
</dbReference>
<evidence type="ECO:0000256" key="8">
    <source>
        <dbReference type="ARBA" id="ARBA00022679"/>
    </source>
</evidence>
<dbReference type="RefSeq" id="WP_093507721.1">
    <property type="nucleotide sequence ID" value="NZ_BSSG01000006.1"/>
</dbReference>
<dbReference type="SUPFAM" id="SSF53067">
    <property type="entry name" value="Actin-like ATPase domain"/>
    <property type="match status" value="2"/>
</dbReference>
<dbReference type="Gene3D" id="3.30.420.40">
    <property type="match status" value="2"/>
</dbReference>
<feature type="binding site" evidence="16">
    <location>
        <begin position="101"/>
        <end position="104"/>
    </location>
    <ligand>
        <name>substrate</name>
    </ligand>
</feature>
<evidence type="ECO:0000256" key="6">
    <source>
        <dbReference type="ARBA" id="ARBA00012102"/>
    </source>
</evidence>
<name>A0A1I1ZTB6_PSEOC</name>
<comment type="catalytic activity">
    <reaction evidence="1 16">
        <text>(R)-pantothenate + ATP = (R)-4'-phosphopantothenate + ADP + H(+)</text>
        <dbReference type="Rhea" id="RHEA:16373"/>
        <dbReference type="ChEBI" id="CHEBI:10986"/>
        <dbReference type="ChEBI" id="CHEBI:15378"/>
        <dbReference type="ChEBI" id="CHEBI:29032"/>
        <dbReference type="ChEBI" id="CHEBI:30616"/>
        <dbReference type="ChEBI" id="CHEBI:456216"/>
        <dbReference type="EC" id="2.7.1.33"/>
    </reaction>
</comment>
<evidence type="ECO:0000256" key="3">
    <source>
        <dbReference type="ARBA" id="ARBA00004496"/>
    </source>
</evidence>
<evidence type="ECO:0000256" key="11">
    <source>
        <dbReference type="ARBA" id="ARBA00022840"/>
    </source>
</evidence>
<dbReference type="GO" id="GO:0015937">
    <property type="term" value="P:coenzyme A biosynthetic process"/>
    <property type="evidence" value="ECO:0007669"/>
    <property type="project" value="UniProtKB-UniRule"/>
</dbReference>
<dbReference type="InterPro" id="IPR043129">
    <property type="entry name" value="ATPase_NBD"/>
</dbReference>
<evidence type="ECO:0000256" key="1">
    <source>
        <dbReference type="ARBA" id="ARBA00001206"/>
    </source>
</evidence>
<keyword evidence="13 16" id="KW-0173">Coenzyme A biosynthesis</keyword>
<dbReference type="UniPathway" id="UPA00241">
    <property type="reaction ID" value="UER00352"/>
</dbReference>
<evidence type="ECO:0000313" key="18">
    <source>
        <dbReference type="Proteomes" id="UP000243950"/>
    </source>
</evidence>
<comment type="cofactor">
    <cofactor evidence="16">
        <name>NH4(+)</name>
        <dbReference type="ChEBI" id="CHEBI:28938"/>
    </cofactor>
    <cofactor evidence="16">
        <name>K(+)</name>
        <dbReference type="ChEBI" id="CHEBI:29103"/>
    </cofactor>
    <text evidence="16">A monovalent cation. Ammonium or potassium.</text>
</comment>
<keyword evidence="16" id="KW-0479">Metal-binding</keyword>